<evidence type="ECO:0000313" key="3">
    <source>
        <dbReference type="EMBL" id="MEJ2863064.1"/>
    </source>
</evidence>
<keyword evidence="4" id="KW-1185">Reference proteome</keyword>
<accession>A0ABU8M6V6</accession>
<dbReference type="RefSeq" id="WP_337704424.1">
    <property type="nucleotide sequence ID" value="NZ_JBBEGM010000007.1"/>
</dbReference>
<proteinExistence type="predicted"/>
<sequence length="188" mass="21110">MSADDGAGTSPSEAHNSPNDARTDQAALIGASLGAMIAVALADSDWDTFDSIAGVALIGVLVGYYRPVCPRTVGERVRKASAFSALVGLCLCIILAAPVKEQWFSYHRLGEAAALEERAFNRTFLFVWLGSVFLVMLIWLCVWGSLRPARKYPYYRWKVEPQRLKAGKAVQRRRWRVWLRRAWPRRDP</sequence>
<evidence type="ECO:0000256" key="1">
    <source>
        <dbReference type="SAM" id="MobiDB-lite"/>
    </source>
</evidence>
<feature type="transmembrane region" description="Helical" evidence="2">
    <location>
        <begin position="80"/>
        <end position="99"/>
    </location>
</feature>
<keyword evidence="2" id="KW-0812">Transmembrane</keyword>
<feature type="region of interest" description="Disordered" evidence="1">
    <location>
        <begin position="1"/>
        <end position="21"/>
    </location>
</feature>
<reference evidence="3 4" key="1">
    <citation type="submission" date="2024-03" db="EMBL/GenBank/DDBJ databases">
        <title>Actinomycetospora sp. OC33-EN07, a novel actinomycete isolated from wild orchid (Aerides multiflora).</title>
        <authorList>
            <person name="Suriyachadkun C."/>
        </authorList>
    </citation>
    <scope>NUCLEOTIDE SEQUENCE [LARGE SCALE GENOMIC DNA]</scope>
    <source>
        <strain evidence="3 4">OC33-EN07</strain>
    </source>
</reference>
<feature type="transmembrane region" description="Helical" evidence="2">
    <location>
        <begin position="125"/>
        <end position="146"/>
    </location>
</feature>
<keyword evidence="2" id="KW-1133">Transmembrane helix</keyword>
<keyword evidence="2" id="KW-0472">Membrane</keyword>
<evidence type="ECO:0000256" key="2">
    <source>
        <dbReference type="SAM" id="Phobius"/>
    </source>
</evidence>
<comment type="caution">
    <text evidence="3">The sequence shown here is derived from an EMBL/GenBank/DDBJ whole genome shotgun (WGS) entry which is preliminary data.</text>
</comment>
<feature type="transmembrane region" description="Helical" evidence="2">
    <location>
        <begin position="48"/>
        <end position="68"/>
    </location>
</feature>
<gene>
    <name evidence="3" type="ORF">WCD58_17985</name>
</gene>
<dbReference type="Proteomes" id="UP001369736">
    <property type="component" value="Unassembled WGS sequence"/>
</dbReference>
<organism evidence="3 4">
    <name type="scientific">Actinomycetospora flava</name>
    <dbReference type="NCBI Taxonomy" id="3129232"/>
    <lineage>
        <taxon>Bacteria</taxon>
        <taxon>Bacillati</taxon>
        <taxon>Actinomycetota</taxon>
        <taxon>Actinomycetes</taxon>
        <taxon>Pseudonocardiales</taxon>
        <taxon>Pseudonocardiaceae</taxon>
        <taxon>Actinomycetospora</taxon>
    </lineage>
</organism>
<evidence type="ECO:0000313" key="4">
    <source>
        <dbReference type="Proteomes" id="UP001369736"/>
    </source>
</evidence>
<dbReference type="EMBL" id="JBBEGM010000007">
    <property type="protein sequence ID" value="MEJ2863064.1"/>
    <property type="molecule type" value="Genomic_DNA"/>
</dbReference>
<protein>
    <submittedName>
        <fullName evidence="3">Uncharacterized protein</fullName>
    </submittedName>
</protein>
<name>A0ABU8M6V6_9PSEU</name>
<feature type="compositionally biased region" description="Polar residues" evidence="1">
    <location>
        <begin position="9"/>
        <end position="20"/>
    </location>
</feature>